<dbReference type="Gene3D" id="3.30.565.10">
    <property type="entry name" value="Histidine kinase-like ATPase, C-terminal domain"/>
    <property type="match status" value="1"/>
</dbReference>
<dbReference type="RefSeq" id="WP_142444047.1">
    <property type="nucleotide sequence ID" value="NZ_SESI01000003.1"/>
</dbReference>
<dbReference type="OrthoDB" id="237703at2157"/>
<proteinExistence type="predicted"/>
<reference evidence="8 9" key="1">
    <citation type="submission" date="2019-02" db="EMBL/GenBank/DDBJ databases">
        <title>Halonotius sp. a new haloqrchaeon isolated from saline water.</title>
        <authorList>
            <person name="Duran-Viseras A."/>
            <person name="Sanchez-Porro C."/>
            <person name="Ventosa A."/>
        </authorList>
    </citation>
    <scope>NUCLEOTIDE SEQUENCE [LARGE SCALE GENOMIC DNA]</scope>
    <source>
        <strain evidence="8 9">F9-27</strain>
    </source>
</reference>
<keyword evidence="4" id="KW-0547">Nucleotide-binding</keyword>
<dbReference type="Proteomes" id="UP000315385">
    <property type="component" value="Unassembled WGS sequence"/>
</dbReference>
<dbReference type="PROSITE" id="PS50109">
    <property type="entry name" value="HIS_KIN"/>
    <property type="match status" value="1"/>
</dbReference>
<feature type="domain" description="Histidine kinase" evidence="7">
    <location>
        <begin position="132"/>
        <end position="341"/>
    </location>
</feature>
<dbReference type="InterPro" id="IPR003594">
    <property type="entry name" value="HATPase_dom"/>
</dbReference>
<keyword evidence="9" id="KW-1185">Reference proteome</keyword>
<organism evidence="8 9">
    <name type="scientific">Halonotius roseus</name>
    <dbReference type="NCBI Taxonomy" id="2511997"/>
    <lineage>
        <taxon>Archaea</taxon>
        <taxon>Methanobacteriati</taxon>
        <taxon>Methanobacteriota</taxon>
        <taxon>Stenosarchaea group</taxon>
        <taxon>Halobacteria</taxon>
        <taxon>Halobacteriales</taxon>
        <taxon>Haloferacaceae</taxon>
        <taxon>Halonotius</taxon>
    </lineage>
</organism>
<keyword evidence="5 8" id="KW-0418">Kinase</keyword>
<comment type="caution">
    <text evidence="8">The sequence shown here is derived from an EMBL/GenBank/DDBJ whole genome shotgun (WGS) entry which is preliminary data.</text>
</comment>
<dbReference type="InterPro" id="IPR050980">
    <property type="entry name" value="2C_sensor_his_kinase"/>
</dbReference>
<sequence length="377" mass="41484">MDGDAETLCELFVRERADVAGEVVTETSDLVLCASDDDSPLRAVAENKEKLTRRVYREDITEIADCIEAAAEGGDPTETTARVQLSADEWCLFEFAVYPAGHFTAETGPIFTGRNVTHEHFAAQRREVITRVLRHNLRNDMEIVSGYLEIIRQQCEHADQSAIDEVAAVADKLLSLGEKMREIDARLTDSNNRLRRVNLRETTARVIEEYHAAHPAVTFRVNVGDYVIAGNSLVRDAIAELIENAIEHTTAADEETVITLTTEERAEGSKIDLTVVDNGQGIPQGEAKAISEATESKLNHSSGVGLWLVKWITDSINATFDITQRTATQGTRATLGFRAAEGLEDGDQGFAKLQQRTIIRSELPDTESADIVTSTRG</sequence>
<dbReference type="EC" id="2.7.13.3" evidence="2"/>
<dbReference type="InterPro" id="IPR036890">
    <property type="entry name" value="HATPase_C_sf"/>
</dbReference>
<gene>
    <name evidence="8" type="ORF">EWF95_10580</name>
</gene>
<evidence type="ECO:0000256" key="6">
    <source>
        <dbReference type="ARBA" id="ARBA00022840"/>
    </source>
</evidence>
<dbReference type="InterPro" id="IPR005467">
    <property type="entry name" value="His_kinase_dom"/>
</dbReference>
<keyword evidence="3" id="KW-0808">Transferase</keyword>
<evidence type="ECO:0000313" key="9">
    <source>
        <dbReference type="Proteomes" id="UP000315385"/>
    </source>
</evidence>
<dbReference type="AlphaFoldDB" id="A0A544QLI5"/>
<keyword evidence="6" id="KW-0067">ATP-binding</keyword>
<dbReference type="CDD" id="cd00075">
    <property type="entry name" value="HATPase"/>
    <property type="match status" value="1"/>
</dbReference>
<evidence type="ECO:0000313" key="8">
    <source>
        <dbReference type="EMBL" id="TQQ79457.1"/>
    </source>
</evidence>
<dbReference type="PANTHER" id="PTHR44936">
    <property type="entry name" value="SENSOR PROTEIN CREC"/>
    <property type="match status" value="1"/>
</dbReference>
<evidence type="ECO:0000256" key="2">
    <source>
        <dbReference type="ARBA" id="ARBA00012438"/>
    </source>
</evidence>
<evidence type="ECO:0000256" key="5">
    <source>
        <dbReference type="ARBA" id="ARBA00022777"/>
    </source>
</evidence>
<dbReference type="EMBL" id="SESI01000003">
    <property type="protein sequence ID" value="TQQ79457.1"/>
    <property type="molecule type" value="Genomic_DNA"/>
</dbReference>
<dbReference type="SMART" id="SM00387">
    <property type="entry name" value="HATPase_c"/>
    <property type="match status" value="1"/>
</dbReference>
<dbReference type="GO" id="GO:0004673">
    <property type="term" value="F:protein histidine kinase activity"/>
    <property type="evidence" value="ECO:0007669"/>
    <property type="project" value="UniProtKB-EC"/>
</dbReference>
<dbReference type="PANTHER" id="PTHR44936:SF10">
    <property type="entry name" value="SENSOR PROTEIN RSTB"/>
    <property type="match status" value="1"/>
</dbReference>
<evidence type="ECO:0000259" key="7">
    <source>
        <dbReference type="PROSITE" id="PS50109"/>
    </source>
</evidence>
<evidence type="ECO:0000256" key="4">
    <source>
        <dbReference type="ARBA" id="ARBA00022741"/>
    </source>
</evidence>
<evidence type="ECO:0000256" key="3">
    <source>
        <dbReference type="ARBA" id="ARBA00022679"/>
    </source>
</evidence>
<protein>
    <recommendedName>
        <fullName evidence="2">histidine kinase</fullName>
        <ecNumber evidence="2">2.7.13.3</ecNumber>
    </recommendedName>
</protein>
<comment type="catalytic activity">
    <reaction evidence="1">
        <text>ATP + protein L-histidine = ADP + protein N-phospho-L-histidine.</text>
        <dbReference type="EC" id="2.7.13.3"/>
    </reaction>
</comment>
<name>A0A544QLI5_9EURY</name>
<accession>A0A544QLI5</accession>
<dbReference type="SUPFAM" id="SSF55874">
    <property type="entry name" value="ATPase domain of HSP90 chaperone/DNA topoisomerase II/histidine kinase"/>
    <property type="match status" value="1"/>
</dbReference>
<dbReference type="GO" id="GO:0005524">
    <property type="term" value="F:ATP binding"/>
    <property type="evidence" value="ECO:0007669"/>
    <property type="project" value="UniProtKB-KW"/>
</dbReference>
<dbReference type="Pfam" id="PF02518">
    <property type="entry name" value="HATPase_c"/>
    <property type="match status" value="1"/>
</dbReference>
<evidence type="ECO:0000256" key="1">
    <source>
        <dbReference type="ARBA" id="ARBA00000085"/>
    </source>
</evidence>